<dbReference type="OrthoDB" id="9800506at2"/>
<dbReference type="EMBL" id="RJVQ01000005">
    <property type="protein sequence ID" value="RQW62593.1"/>
    <property type="molecule type" value="Genomic_DNA"/>
</dbReference>
<sequence>MRLDSRLSRVLHILLHMVRSETPLTSEYVANMLGTNPVVIRRTMAGLRDNGYVQSEKGHGGGWRLACDLRKVTLLDIYRAVGEPKIFSIGFDNDKPNCIVEKAVNTSLKDVLQEAEELFIRRLAEITLADLSEEFLAQYPHK</sequence>
<gene>
    <name evidence="1" type="ORF">EES38_12770</name>
</gene>
<dbReference type="RefSeq" id="WP_124937587.1">
    <property type="nucleotide sequence ID" value="NZ_RJVQ01000005.1"/>
</dbReference>
<protein>
    <submittedName>
        <fullName evidence="1">Rrf2 family transcriptional regulator</fullName>
    </submittedName>
</protein>
<proteinExistence type="predicted"/>
<dbReference type="InterPro" id="IPR036390">
    <property type="entry name" value="WH_DNA-bd_sf"/>
</dbReference>
<dbReference type="Pfam" id="PF02082">
    <property type="entry name" value="Rrf2"/>
    <property type="match status" value="1"/>
</dbReference>
<keyword evidence="2" id="KW-1185">Reference proteome</keyword>
<accession>A0A3N9TFS2</accession>
<organism evidence="1 2">
    <name type="scientific">Vibrio viridaestus</name>
    <dbReference type="NCBI Taxonomy" id="2487322"/>
    <lineage>
        <taxon>Bacteria</taxon>
        <taxon>Pseudomonadati</taxon>
        <taxon>Pseudomonadota</taxon>
        <taxon>Gammaproteobacteria</taxon>
        <taxon>Vibrionales</taxon>
        <taxon>Vibrionaceae</taxon>
        <taxon>Vibrio</taxon>
    </lineage>
</organism>
<name>A0A3N9TFS2_9VIBR</name>
<dbReference type="PANTHER" id="PTHR33221">
    <property type="entry name" value="WINGED HELIX-TURN-HELIX TRANSCRIPTIONAL REGULATOR, RRF2 FAMILY"/>
    <property type="match status" value="1"/>
</dbReference>
<dbReference type="InterPro" id="IPR000944">
    <property type="entry name" value="Tscrpt_reg_Rrf2"/>
</dbReference>
<dbReference type="Proteomes" id="UP000281112">
    <property type="component" value="Unassembled WGS sequence"/>
</dbReference>
<dbReference type="FunFam" id="1.10.10.10:FF:000138">
    <property type="entry name" value="Rrf2 family transcriptional regulator"/>
    <property type="match status" value="1"/>
</dbReference>
<dbReference type="Gene3D" id="1.10.10.10">
    <property type="entry name" value="Winged helix-like DNA-binding domain superfamily/Winged helix DNA-binding domain"/>
    <property type="match status" value="1"/>
</dbReference>
<dbReference type="GO" id="GO:0003700">
    <property type="term" value="F:DNA-binding transcription factor activity"/>
    <property type="evidence" value="ECO:0007669"/>
    <property type="project" value="TreeGrafter"/>
</dbReference>
<dbReference type="PANTHER" id="PTHR33221:SF15">
    <property type="entry name" value="HTH-TYPE TRANSCRIPTIONAL REGULATOR YWGB-RELATED"/>
    <property type="match status" value="1"/>
</dbReference>
<dbReference type="SUPFAM" id="SSF46785">
    <property type="entry name" value="Winged helix' DNA-binding domain"/>
    <property type="match status" value="1"/>
</dbReference>
<comment type="caution">
    <text evidence="1">The sequence shown here is derived from an EMBL/GenBank/DDBJ whole genome shotgun (WGS) entry which is preliminary data.</text>
</comment>
<dbReference type="InterPro" id="IPR036388">
    <property type="entry name" value="WH-like_DNA-bd_sf"/>
</dbReference>
<dbReference type="PROSITE" id="PS51197">
    <property type="entry name" value="HTH_RRF2_2"/>
    <property type="match status" value="1"/>
</dbReference>
<evidence type="ECO:0000313" key="1">
    <source>
        <dbReference type="EMBL" id="RQW62593.1"/>
    </source>
</evidence>
<reference evidence="1 2" key="1">
    <citation type="submission" date="2018-11" db="EMBL/GenBank/DDBJ databases">
        <title>Vibrio LJC006 sp. nov., isolated from seawater during the bloom of the enteromorpha.</title>
        <authorList>
            <person name="Liang J."/>
        </authorList>
    </citation>
    <scope>NUCLEOTIDE SEQUENCE [LARGE SCALE GENOMIC DNA]</scope>
    <source>
        <strain evidence="1 2">LJC006</strain>
    </source>
</reference>
<dbReference type="AlphaFoldDB" id="A0A3N9TFS2"/>
<dbReference type="GO" id="GO:0005829">
    <property type="term" value="C:cytosol"/>
    <property type="evidence" value="ECO:0007669"/>
    <property type="project" value="TreeGrafter"/>
</dbReference>
<evidence type="ECO:0000313" key="2">
    <source>
        <dbReference type="Proteomes" id="UP000281112"/>
    </source>
</evidence>